<evidence type="ECO:0000256" key="2">
    <source>
        <dbReference type="ARBA" id="ARBA00017439"/>
    </source>
</evidence>
<evidence type="ECO:0000256" key="4">
    <source>
        <dbReference type="ARBA" id="ARBA00023242"/>
    </source>
</evidence>
<dbReference type="GO" id="GO:0031491">
    <property type="term" value="F:nucleosome binding"/>
    <property type="evidence" value="ECO:0007669"/>
    <property type="project" value="TreeGrafter"/>
</dbReference>
<evidence type="ECO:0000256" key="1">
    <source>
        <dbReference type="ARBA" id="ARBA00004123"/>
    </source>
</evidence>
<keyword evidence="3" id="KW-0238">DNA-binding</keyword>
<proteinExistence type="predicted"/>
<sequence>MYFTDILFLLITVFLYLSSNATTAYSHIMPPVEETPQLAFEQQNPADSVNDTPSVSPWNIMVKHRQVMRRGRRSQMGISFTDPGVSMDLLRVVLQPYISADIKAVMDKYMPLLQKASQNVRDNVGNEVDAERLVREIGCSAIEHAKEMYQEPSKSSTAQVKASHKRFKQMNNDNSPLFSPSPAPKPRRKRKQPAQVLPSDRKVPYTSVSKPKSSDPVKREGPKWDPVRLVESITFVLGSRANKALGMGGTRGRLYVKHPNIFKYPADSQDKHWLAEQHYMPATSGKMAYLLAEADIRELSESDDYRDSADLQMHEIRPFCVPSWMLEKMKVLMAAARTDRP</sequence>
<feature type="chain" id="PRO_5034071804" description="Deoxynucleotidyltransferase terminal-interacting protein 1" evidence="9">
    <location>
        <begin position="22"/>
        <end position="341"/>
    </location>
</feature>
<evidence type="ECO:0000256" key="5">
    <source>
        <dbReference type="ARBA" id="ARBA00030157"/>
    </source>
</evidence>
<dbReference type="InterPro" id="IPR049121">
    <property type="entry name" value="TdIF1_C"/>
</dbReference>
<keyword evidence="4" id="KW-0539">Nucleus</keyword>
<dbReference type="InterPro" id="IPR041384">
    <property type="entry name" value="DNTTIP1_dimer"/>
</dbReference>
<evidence type="ECO:0000256" key="9">
    <source>
        <dbReference type="SAM" id="SignalP"/>
    </source>
</evidence>
<comment type="subunit">
    <text evidence="7">Monomer and homodimer. A minor proportion may form homotrimers. Interacts with ZNF541. Interacts with the terminal deoxynucleotidyltransferase DNTT. Interacts with TRERF1. Identified in a histone deacetylase complex that contains DNTTIP1, HDAC1 and MIDEAS; this complex assembles into a tetramer that contains four copies of each protein chain. Component of a histone deacetylase complex containing DNTTIP1, ZNF541, HDAC1 and HDAC2. Identified in a complex with KCTD19, HDAC1, HDAC2 and ZNF541.</text>
</comment>
<feature type="domain" description="TdIF1 C-terminal" evidence="11">
    <location>
        <begin position="234"/>
        <end position="329"/>
    </location>
</feature>
<dbReference type="Proteomes" id="UP000694388">
    <property type="component" value="Unplaced"/>
</dbReference>
<dbReference type="AlphaFoldDB" id="A0A8C4RCV2"/>
<feature type="region of interest" description="Disordered" evidence="8">
    <location>
        <begin position="148"/>
        <end position="223"/>
    </location>
</feature>
<keyword evidence="13" id="KW-1185">Reference proteome</keyword>
<dbReference type="GO" id="GO:0003677">
    <property type="term" value="F:DNA binding"/>
    <property type="evidence" value="ECO:0007669"/>
    <property type="project" value="UniProtKB-KW"/>
</dbReference>
<feature type="compositionally biased region" description="Basic and acidic residues" evidence="8">
    <location>
        <begin position="212"/>
        <end position="223"/>
    </location>
</feature>
<evidence type="ECO:0000313" key="12">
    <source>
        <dbReference type="Ensembl" id="ENSEBUP00000027804.1"/>
    </source>
</evidence>
<evidence type="ECO:0000313" key="13">
    <source>
        <dbReference type="Proteomes" id="UP000694388"/>
    </source>
</evidence>
<dbReference type="GO" id="GO:0005634">
    <property type="term" value="C:nucleus"/>
    <property type="evidence" value="ECO:0007669"/>
    <property type="project" value="UniProtKB-SubCell"/>
</dbReference>
<comment type="function">
    <text evidence="6">Increases DNTT terminal deoxynucleotidyltransferase activity (in vitro). Also acts as a transcriptional regulator, binding to the consensus sequence 5'-GNTGCATG-3' following an AT-tract. Associates with RAB20 promoter and positively regulates its transcription. Binds DNA and nucleosomes; may recruit HDAC1 complexes to nucleosomes or naked DNA.</text>
</comment>
<dbReference type="Pfam" id="PF18192">
    <property type="entry name" value="DNTTIP1_dimer"/>
    <property type="match status" value="1"/>
</dbReference>
<organism evidence="12 13">
    <name type="scientific">Eptatretus burgeri</name>
    <name type="common">Inshore hagfish</name>
    <dbReference type="NCBI Taxonomy" id="7764"/>
    <lineage>
        <taxon>Eukaryota</taxon>
        <taxon>Metazoa</taxon>
        <taxon>Chordata</taxon>
        <taxon>Craniata</taxon>
        <taxon>Vertebrata</taxon>
        <taxon>Cyclostomata</taxon>
        <taxon>Myxini</taxon>
        <taxon>Myxiniformes</taxon>
        <taxon>Myxinidae</taxon>
        <taxon>Eptatretinae</taxon>
        <taxon>Eptatretus</taxon>
    </lineage>
</organism>
<feature type="signal peptide" evidence="9">
    <location>
        <begin position="1"/>
        <end position="21"/>
    </location>
</feature>
<evidence type="ECO:0000256" key="7">
    <source>
        <dbReference type="ARBA" id="ARBA00047129"/>
    </source>
</evidence>
<comment type="subcellular location">
    <subcellularLocation>
        <location evidence="1">Nucleus</location>
    </subcellularLocation>
</comment>
<name>A0A8C4RCV2_EPTBU</name>
<evidence type="ECO:0000259" key="11">
    <source>
        <dbReference type="Pfam" id="PF21229"/>
    </source>
</evidence>
<feature type="compositionally biased region" description="Polar residues" evidence="8">
    <location>
        <begin position="169"/>
        <end position="178"/>
    </location>
</feature>
<dbReference type="Pfam" id="PF21229">
    <property type="entry name" value="TdIF1_2nd"/>
    <property type="match status" value="1"/>
</dbReference>
<keyword evidence="9" id="KW-0732">Signal</keyword>
<reference evidence="12" key="2">
    <citation type="submission" date="2025-09" db="UniProtKB">
        <authorList>
            <consortium name="Ensembl"/>
        </authorList>
    </citation>
    <scope>IDENTIFICATION</scope>
</reference>
<evidence type="ECO:0000256" key="3">
    <source>
        <dbReference type="ARBA" id="ARBA00023125"/>
    </source>
</evidence>
<accession>A0A8C4RCV2</accession>
<reference evidence="12" key="1">
    <citation type="submission" date="2025-08" db="UniProtKB">
        <authorList>
            <consortium name="Ensembl"/>
        </authorList>
    </citation>
    <scope>IDENTIFICATION</scope>
</reference>
<dbReference type="GeneTree" id="ENSGT00510000047836"/>
<dbReference type="PANTHER" id="PTHR23399">
    <property type="entry name" value="DEOXYNUCLEOTIDYLTRANSFERASE TERMINAL-INTERACTING PROTEIN 1"/>
    <property type="match status" value="1"/>
</dbReference>
<dbReference type="PANTHER" id="PTHR23399:SF2">
    <property type="entry name" value="DEOXYNUCLEOTIDYLTRANSFERASE TERMINAL-INTERACTING PROTEIN 1"/>
    <property type="match status" value="1"/>
</dbReference>
<evidence type="ECO:0000256" key="8">
    <source>
        <dbReference type="SAM" id="MobiDB-lite"/>
    </source>
</evidence>
<dbReference type="InterPro" id="IPR026064">
    <property type="entry name" value="TdIF1"/>
</dbReference>
<dbReference type="Ensembl" id="ENSEBUT00000028380.1">
    <property type="protein sequence ID" value="ENSEBUP00000027804.1"/>
    <property type="gene ID" value="ENSEBUG00000017012.1"/>
</dbReference>
<evidence type="ECO:0000256" key="6">
    <source>
        <dbReference type="ARBA" id="ARBA00045675"/>
    </source>
</evidence>
<protein>
    <recommendedName>
        <fullName evidence="2">Deoxynucleotidyltransferase terminal-interacting protein 1</fullName>
    </recommendedName>
    <alternativeName>
        <fullName evidence="5">Terminal deoxynucleotidyltransferase-interacting factor 1</fullName>
    </alternativeName>
</protein>
<feature type="domain" description="DNTTIP1 dimerisation" evidence="10">
    <location>
        <begin position="86"/>
        <end position="151"/>
    </location>
</feature>
<evidence type="ECO:0000259" key="10">
    <source>
        <dbReference type="Pfam" id="PF18192"/>
    </source>
</evidence>